<reference evidence="2" key="1">
    <citation type="submission" date="2021-01" db="EMBL/GenBank/DDBJ databases">
        <authorList>
            <person name="Corre E."/>
            <person name="Pelletier E."/>
            <person name="Niang G."/>
            <person name="Scheremetjew M."/>
            <person name="Finn R."/>
            <person name="Kale V."/>
            <person name="Holt S."/>
            <person name="Cochrane G."/>
            <person name="Meng A."/>
            <person name="Brown T."/>
            <person name="Cohen L."/>
        </authorList>
    </citation>
    <scope>NUCLEOTIDE SEQUENCE</scope>
    <source>
        <strain evidence="2">MM31A-1</strain>
    </source>
</reference>
<accession>A0A7S3Q9X9</accession>
<organism evidence="2">
    <name type="scientific">Chaetoceros debilis</name>
    <dbReference type="NCBI Taxonomy" id="122233"/>
    <lineage>
        <taxon>Eukaryota</taxon>
        <taxon>Sar</taxon>
        <taxon>Stramenopiles</taxon>
        <taxon>Ochrophyta</taxon>
        <taxon>Bacillariophyta</taxon>
        <taxon>Coscinodiscophyceae</taxon>
        <taxon>Chaetocerotophycidae</taxon>
        <taxon>Chaetocerotales</taxon>
        <taxon>Chaetocerotaceae</taxon>
        <taxon>Chaetoceros</taxon>
    </lineage>
</organism>
<dbReference type="EMBL" id="HBIO01020302">
    <property type="protein sequence ID" value="CAE0470788.1"/>
    <property type="molecule type" value="Transcribed_RNA"/>
</dbReference>
<proteinExistence type="predicted"/>
<dbReference type="AlphaFoldDB" id="A0A7S3Q9X9"/>
<gene>
    <name evidence="2" type="ORF">CDEB00056_LOCUS15641</name>
</gene>
<protein>
    <submittedName>
        <fullName evidence="2">Uncharacterized protein</fullName>
    </submittedName>
</protein>
<evidence type="ECO:0000256" key="1">
    <source>
        <dbReference type="SAM" id="MobiDB-lite"/>
    </source>
</evidence>
<sequence>MKRRSKCASGARHCTETNSPDAFPSSVGNISITRGSAGKIAEMGWRHDVDEISDVYKSTLQGTINDRLMAKRRNRFFIEVQQAMLGEVSCYFSSFHPDRTTRSHKKAFVEISKIIR</sequence>
<name>A0A7S3Q9X9_9STRA</name>
<feature type="region of interest" description="Disordered" evidence="1">
    <location>
        <begin position="1"/>
        <end position="20"/>
    </location>
</feature>
<evidence type="ECO:0000313" key="2">
    <source>
        <dbReference type="EMBL" id="CAE0470788.1"/>
    </source>
</evidence>